<name>A0A9Q3DKG5_9BASI</name>
<dbReference type="OrthoDB" id="2514797at2759"/>
<proteinExistence type="predicted"/>
<reference evidence="1" key="1">
    <citation type="submission" date="2021-03" db="EMBL/GenBank/DDBJ databases">
        <title>Draft genome sequence of rust myrtle Austropuccinia psidii MF-1, a brazilian biotype.</title>
        <authorList>
            <person name="Quecine M.C."/>
            <person name="Pachon D.M.R."/>
            <person name="Bonatelli M.L."/>
            <person name="Correr F.H."/>
            <person name="Franceschini L.M."/>
            <person name="Leite T.F."/>
            <person name="Margarido G.R.A."/>
            <person name="Almeida C.A."/>
            <person name="Ferrarezi J.A."/>
            <person name="Labate C.A."/>
        </authorList>
    </citation>
    <scope>NUCLEOTIDE SEQUENCE</scope>
    <source>
        <strain evidence="1">MF-1</strain>
    </source>
</reference>
<dbReference type="Proteomes" id="UP000765509">
    <property type="component" value="Unassembled WGS sequence"/>
</dbReference>
<dbReference type="EMBL" id="AVOT02018155">
    <property type="protein sequence ID" value="MBW0504824.1"/>
    <property type="molecule type" value="Genomic_DNA"/>
</dbReference>
<keyword evidence="2" id="KW-1185">Reference proteome</keyword>
<protein>
    <submittedName>
        <fullName evidence="1">Uncharacterized protein</fullName>
    </submittedName>
</protein>
<evidence type="ECO:0000313" key="2">
    <source>
        <dbReference type="Proteomes" id="UP000765509"/>
    </source>
</evidence>
<comment type="caution">
    <text evidence="1">The sequence shown here is derived from an EMBL/GenBank/DDBJ whole genome shotgun (WGS) entry which is preliminary data.</text>
</comment>
<sequence>MAEETGHGGRVKHPKVQQWYWIWQKTISFENGKSSVEKDPYEWCLRQSKRLKAIDSQMNAQMSNHKPLKKIPGELDHAVKFRCNQSCTLDEIANTLHDVRKIKNIGKHSP</sequence>
<evidence type="ECO:0000313" key="1">
    <source>
        <dbReference type="EMBL" id="MBW0504824.1"/>
    </source>
</evidence>
<gene>
    <name evidence="1" type="ORF">O181_044539</name>
</gene>
<accession>A0A9Q3DKG5</accession>
<dbReference type="AlphaFoldDB" id="A0A9Q3DKG5"/>
<organism evidence="1 2">
    <name type="scientific">Austropuccinia psidii MF-1</name>
    <dbReference type="NCBI Taxonomy" id="1389203"/>
    <lineage>
        <taxon>Eukaryota</taxon>
        <taxon>Fungi</taxon>
        <taxon>Dikarya</taxon>
        <taxon>Basidiomycota</taxon>
        <taxon>Pucciniomycotina</taxon>
        <taxon>Pucciniomycetes</taxon>
        <taxon>Pucciniales</taxon>
        <taxon>Sphaerophragmiaceae</taxon>
        <taxon>Austropuccinia</taxon>
    </lineage>
</organism>